<proteinExistence type="predicted"/>
<evidence type="ECO:0000313" key="1">
    <source>
        <dbReference type="EMBL" id="GAF81237.1"/>
    </source>
</evidence>
<dbReference type="EMBL" id="BARS01004633">
    <property type="protein sequence ID" value="GAF81237.1"/>
    <property type="molecule type" value="Genomic_DNA"/>
</dbReference>
<accession>X0SZ67</accession>
<organism evidence="1">
    <name type="scientific">marine sediment metagenome</name>
    <dbReference type="NCBI Taxonomy" id="412755"/>
    <lineage>
        <taxon>unclassified sequences</taxon>
        <taxon>metagenomes</taxon>
        <taxon>ecological metagenomes</taxon>
    </lineage>
</organism>
<reference evidence="1" key="1">
    <citation type="journal article" date="2014" name="Front. Microbiol.">
        <title>High frequency of phylogenetically diverse reductive dehalogenase-homologous genes in deep subseafloor sedimentary metagenomes.</title>
        <authorList>
            <person name="Kawai M."/>
            <person name="Futagami T."/>
            <person name="Toyoda A."/>
            <person name="Takaki Y."/>
            <person name="Nishi S."/>
            <person name="Hori S."/>
            <person name="Arai W."/>
            <person name="Tsubouchi T."/>
            <person name="Morono Y."/>
            <person name="Uchiyama I."/>
            <person name="Ito T."/>
            <person name="Fujiyama A."/>
            <person name="Inagaki F."/>
            <person name="Takami H."/>
        </authorList>
    </citation>
    <scope>NUCLEOTIDE SEQUENCE</scope>
    <source>
        <strain evidence="1">Expedition CK06-06</strain>
    </source>
</reference>
<protein>
    <submittedName>
        <fullName evidence="1">Uncharacterized protein</fullName>
    </submittedName>
</protein>
<name>X0SZ67_9ZZZZ</name>
<comment type="caution">
    <text evidence="1">The sequence shown here is derived from an EMBL/GenBank/DDBJ whole genome shotgun (WGS) entry which is preliminary data.</text>
</comment>
<gene>
    <name evidence="1" type="ORF">S01H1_09061</name>
</gene>
<sequence length="53" mass="6355">MMFEQHSYRSPDGFISGIVDSYINQLIDAVHVRFCEAYRYTFPFISHKITEMY</sequence>
<dbReference type="AlphaFoldDB" id="X0SZ67"/>